<dbReference type="EMBL" id="JBHTLP010000011">
    <property type="protein sequence ID" value="MFD1142981.1"/>
    <property type="molecule type" value="Genomic_DNA"/>
</dbReference>
<protein>
    <recommendedName>
        <fullName evidence="3">Cell division protein ZapA</fullName>
    </recommendedName>
</protein>
<name>A0ABW3QJF5_9BACT</name>
<reference evidence="2" key="1">
    <citation type="journal article" date="2019" name="Int. J. Syst. Evol. Microbiol.">
        <title>The Global Catalogue of Microorganisms (GCM) 10K type strain sequencing project: providing services to taxonomists for standard genome sequencing and annotation.</title>
        <authorList>
            <consortium name="The Broad Institute Genomics Platform"/>
            <consortium name="The Broad Institute Genome Sequencing Center for Infectious Disease"/>
            <person name="Wu L."/>
            <person name="Ma J."/>
        </authorList>
    </citation>
    <scope>NUCLEOTIDE SEQUENCE [LARGE SCALE GENOMIC DNA]</scope>
    <source>
        <strain evidence="2">CCUG 55608</strain>
    </source>
</reference>
<sequence>MEKTRKTRIDIQVGNLEKKQGLPPGTIRNPDGSDARSDKELGTLLIEFGELHLGRQEPLPTTDYLKVVLVTLDAAVRQTTDSRQLHALENLMTQTQQAIAALDPGEK</sequence>
<organism evidence="1 2">
    <name type="scientific">Larkinella insperata</name>
    <dbReference type="NCBI Taxonomy" id="332158"/>
    <lineage>
        <taxon>Bacteria</taxon>
        <taxon>Pseudomonadati</taxon>
        <taxon>Bacteroidota</taxon>
        <taxon>Cytophagia</taxon>
        <taxon>Cytophagales</taxon>
        <taxon>Spirosomataceae</taxon>
        <taxon>Larkinella</taxon>
    </lineage>
</organism>
<keyword evidence="2" id="KW-1185">Reference proteome</keyword>
<accession>A0ABW3QJF5</accession>
<dbReference type="RefSeq" id="WP_265990798.1">
    <property type="nucleotide sequence ID" value="NZ_CP110973.1"/>
</dbReference>
<proteinExistence type="predicted"/>
<evidence type="ECO:0008006" key="3">
    <source>
        <dbReference type="Google" id="ProtNLM"/>
    </source>
</evidence>
<comment type="caution">
    <text evidence="1">The sequence shown here is derived from an EMBL/GenBank/DDBJ whole genome shotgun (WGS) entry which is preliminary data.</text>
</comment>
<dbReference type="Proteomes" id="UP001597116">
    <property type="component" value="Unassembled WGS sequence"/>
</dbReference>
<evidence type="ECO:0000313" key="2">
    <source>
        <dbReference type="Proteomes" id="UP001597116"/>
    </source>
</evidence>
<evidence type="ECO:0000313" key="1">
    <source>
        <dbReference type="EMBL" id="MFD1142981.1"/>
    </source>
</evidence>
<gene>
    <name evidence="1" type="ORF">ACFQ4C_17780</name>
</gene>